<evidence type="ECO:0000256" key="1">
    <source>
        <dbReference type="ARBA" id="ARBA00022723"/>
    </source>
</evidence>
<reference evidence="5 6" key="1">
    <citation type="journal article" date="2019" name="Int. J. Syst. Evol. Microbiol.">
        <title>The Global Catalogue of Microorganisms (GCM) 10K type strain sequencing project: providing services to taxonomists for standard genome sequencing and annotation.</title>
        <authorList>
            <consortium name="The Broad Institute Genomics Platform"/>
            <consortium name="The Broad Institute Genome Sequencing Center for Infectious Disease"/>
            <person name="Wu L."/>
            <person name="Ma J."/>
        </authorList>
    </citation>
    <scope>NUCLEOTIDE SEQUENCE [LARGE SCALE GENOMIC DNA]</scope>
    <source>
        <strain evidence="5 6">NBRC 111368</strain>
    </source>
</reference>
<keyword evidence="6" id="KW-1185">Reference proteome</keyword>
<evidence type="ECO:0000256" key="3">
    <source>
        <dbReference type="ARBA" id="ARBA00023002"/>
    </source>
</evidence>
<dbReference type="GO" id="GO:0051262">
    <property type="term" value="P:protein tetramerization"/>
    <property type="evidence" value="ECO:0007669"/>
    <property type="project" value="UniProtKB-ARBA"/>
</dbReference>
<name>A0ABD5S4X3_9EURY</name>
<keyword evidence="3" id="KW-0560">Oxidoreductase</keyword>
<organism evidence="5 6">
    <name type="scientific">Halobium palmae</name>
    <dbReference type="NCBI Taxonomy" id="1776492"/>
    <lineage>
        <taxon>Archaea</taxon>
        <taxon>Methanobacteriati</taxon>
        <taxon>Methanobacteriota</taxon>
        <taxon>Stenosarchaea group</taxon>
        <taxon>Halobacteria</taxon>
        <taxon>Halobacteriales</taxon>
        <taxon>Haloferacaceae</taxon>
        <taxon>Halobium</taxon>
    </lineage>
</organism>
<dbReference type="Proteomes" id="UP001596328">
    <property type="component" value="Unassembled WGS sequence"/>
</dbReference>
<feature type="domain" description="Alcohol dehydrogenase-like N-terminal" evidence="4">
    <location>
        <begin position="30"/>
        <end position="142"/>
    </location>
</feature>
<dbReference type="GO" id="GO:0043168">
    <property type="term" value="F:anion binding"/>
    <property type="evidence" value="ECO:0007669"/>
    <property type="project" value="UniProtKB-ARBA"/>
</dbReference>
<dbReference type="InterPro" id="IPR002328">
    <property type="entry name" value="ADH_Zn_CS"/>
</dbReference>
<dbReference type="Gene3D" id="3.90.180.10">
    <property type="entry name" value="Medium-chain alcohol dehydrogenases, catalytic domain"/>
    <property type="match status" value="1"/>
</dbReference>
<accession>A0ABD5S4X3</accession>
<dbReference type="PANTHER" id="PTHR43401">
    <property type="entry name" value="L-THREONINE 3-DEHYDROGENASE"/>
    <property type="match status" value="1"/>
</dbReference>
<keyword evidence="2" id="KW-0862">Zinc</keyword>
<sequence>MRAARLHEYTDDMSDALRLDDVDRPSLDRPDGVLVEVAGAGWCQTDNHIVEGMWTDYVDQELPMTLGHESAGVVREIGDDVTLVSEGDAVICHPHVTCGVCRACRQGEDMHCENAEFPGLSRDGGFAEYLATAERSVVPLPEGVDPV</sequence>
<dbReference type="GO" id="GO:0044281">
    <property type="term" value="P:small molecule metabolic process"/>
    <property type="evidence" value="ECO:0007669"/>
    <property type="project" value="UniProtKB-ARBA"/>
</dbReference>
<evidence type="ECO:0000259" key="4">
    <source>
        <dbReference type="Pfam" id="PF08240"/>
    </source>
</evidence>
<feature type="non-terminal residue" evidence="5">
    <location>
        <position position="147"/>
    </location>
</feature>
<keyword evidence="1" id="KW-0479">Metal-binding</keyword>
<dbReference type="PANTHER" id="PTHR43401:SF5">
    <property type="entry name" value="ALCOHOL DEHYDROGENASE-RELATED"/>
    <property type="match status" value="1"/>
</dbReference>
<dbReference type="GO" id="GO:0030554">
    <property type="term" value="F:adenyl nucleotide binding"/>
    <property type="evidence" value="ECO:0007669"/>
    <property type="project" value="UniProtKB-ARBA"/>
</dbReference>
<comment type="caution">
    <text evidence="5">The sequence shown here is derived from an EMBL/GenBank/DDBJ whole genome shotgun (WGS) entry which is preliminary data.</text>
</comment>
<dbReference type="GO" id="GO:0016616">
    <property type="term" value="F:oxidoreductase activity, acting on the CH-OH group of donors, NAD or NADP as acceptor"/>
    <property type="evidence" value="ECO:0007669"/>
    <property type="project" value="UniProtKB-ARBA"/>
</dbReference>
<evidence type="ECO:0000313" key="5">
    <source>
        <dbReference type="EMBL" id="MFC6726666.1"/>
    </source>
</evidence>
<dbReference type="InterPro" id="IPR013154">
    <property type="entry name" value="ADH-like_N"/>
</dbReference>
<gene>
    <name evidence="5" type="ORF">ACFQE1_20305</name>
</gene>
<evidence type="ECO:0000313" key="6">
    <source>
        <dbReference type="Proteomes" id="UP001596328"/>
    </source>
</evidence>
<proteinExistence type="predicted"/>
<evidence type="ECO:0000256" key="2">
    <source>
        <dbReference type="ARBA" id="ARBA00022833"/>
    </source>
</evidence>
<dbReference type="PROSITE" id="PS00059">
    <property type="entry name" value="ADH_ZINC"/>
    <property type="match status" value="1"/>
</dbReference>
<protein>
    <submittedName>
        <fullName evidence="5">Alcohol dehydrogenase catalytic domain-containing protein</fullName>
    </submittedName>
</protein>
<dbReference type="InterPro" id="IPR050129">
    <property type="entry name" value="Zn_alcohol_dh"/>
</dbReference>
<dbReference type="AlphaFoldDB" id="A0ABD5S4X3"/>
<dbReference type="EMBL" id="JBHSWU010001298">
    <property type="protein sequence ID" value="MFC6726666.1"/>
    <property type="molecule type" value="Genomic_DNA"/>
</dbReference>
<dbReference type="InterPro" id="IPR011032">
    <property type="entry name" value="GroES-like_sf"/>
</dbReference>
<dbReference type="Pfam" id="PF08240">
    <property type="entry name" value="ADH_N"/>
    <property type="match status" value="1"/>
</dbReference>
<dbReference type="GO" id="GO:0046872">
    <property type="term" value="F:metal ion binding"/>
    <property type="evidence" value="ECO:0007669"/>
    <property type="project" value="UniProtKB-KW"/>
</dbReference>
<dbReference type="SUPFAM" id="SSF50129">
    <property type="entry name" value="GroES-like"/>
    <property type="match status" value="1"/>
</dbReference>